<evidence type="ECO:0000256" key="1">
    <source>
        <dbReference type="SAM" id="Phobius"/>
    </source>
</evidence>
<evidence type="ECO:0000313" key="2">
    <source>
        <dbReference type="EMBL" id="OGY27001.1"/>
    </source>
</evidence>
<keyword evidence="1" id="KW-1133">Transmembrane helix</keyword>
<accession>A0A1G1WHB3</accession>
<dbReference type="EMBL" id="MHCU01000051">
    <property type="protein sequence ID" value="OGY27001.1"/>
    <property type="molecule type" value="Genomic_DNA"/>
</dbReference>
<name>A0A1G1WHB3_9BACT</name>
<dbReference type="AlphaFoldDB" id="A0A1G1WHB3"/>
<feature type="transmembrane region" description="Helical" evidence="1">
    <location>
        <begin position="61"/>
        <end position="79"/>
    </location>
</feature>
<proteinExistence type="predicted"/>
<dbReference type="Proteomes" id="UP000176645">
    <property type="component" value="Unassembled WGS sequence"/>
</dbReference>
<evidence type="ECO:0000313" key="3">
    <source>
        <dbReference type="Proteomes" id="UP000176645"/>
    </source>
</evidence>
<feature type="transmembrane region" description="Helical" evidence="1">
    <location>
        <begin position="6"/>
        <end position="23"/>
    </location>
</feature>
<protein>
    <submittedName>
        <fullName evidence="2">Uncharacterized protein</fullName>
    </submittedName>
</protein>
<keyword evidence="1" id="KW-0812">Transmembrane</keyword>
<gene>
    <name evidence="2" type="ORF">A2Z42_02385</name>
</gene>
<reference evidence="2 3" key="1">
    <citation type="journal article" date="2016" name="Nat. Commun.">
        <title>Thousands of microbial genomes shed light on interconnected biogeochemical processes in an aquifer system.</title>
        <authorList>
            <person name="Anantharaman K."/>
            <person name="Brown C.T."/>
            <person name="Hug L.A."/>
            <person name="Sharon I."/>
            <person name="Castelle C.J."/>
            <person name="Probst A.J."/>
            <person name="Thomas B.C."/>
            <person name="Singh A."/>
            <person name="Wilkins M.J."/>
            <person name="Karaoz U."/>
            <person name="Brodie E.L."/>
            <person name="Williams K.H."/>
            <person name="Hubbard S.S."/>
            <person name="Banfield J.F."/>
        </authorList>
    </citation>
    <scope>NUCLEOTIDE SEQUENCE [LARGE SCALE GENOMIC DNA]</scope>
</reference>
<sequence>MLTLLIISMAVMFVLIGVYLFLARDVKEPTLGKAYWARFYEKAEDETRLLVFRKLTDRSQFALAWFFFSAGLLMFDLMLL</sequence>
<comment type="caution">
    <text evidence="2">The sequence shown here is derived from an EMBL/GenBank/DDBJ whole genome shotgun (WGS) entry which is preliminary data.</text>
</comment>
<keyword evidence="1" id="KW-0472">Membrane</keyword>
<organism evidence="2 3">
    <name type="scientific">Candidatus Woykebacteria bacterium RBG_19FT_COMBO_43_10</name>
    <dbReference type="NCBI Taxonomy" id="1802598"/>
    <lineage>
        <taxon>Bacteria</taxon>
        <taxon>Candidatus Woykeibacteriota</taxon>
    </lineage>
</organism>